<sequence>MAAGIGGVLLLGAGITLLLASLRTSDGSLLLSNAVQRPTRLKLLGGGGDTQRTPPTQHQRRVEPRLADEEEEVEAAAERWLLYEAGGNGIVDLEGIPPPQPHHHRQHSPPIQQAFILPPAWNKRDQHPLRPSGSAGEPPGETHLKMAETVPGAGGGGGGGGGGEGGGELPPDFPKDLANQFMLRSPRGNRHYDVPVI</sequence>
<dbReference type="EMBL" id="BLKM01000529">
    <property type="protein sequence ID" value="GFG35115.1"/>
    <property type="molecule type" value="Genomic_DNA"/>
</dbReference>
<proteinExistence type="predicted"/>
<dbReference type="OrthoDB" id="8191751at2759"/>
<feature type="non-terminal residue" evidence="2">
    <location>
        <position position="197"/>
    </location>
</feature>
<comment type="caution">
    <text evidence="2">The sequence shown here is derived from an EMBL/GenBank/DDBJ whole genome shotgun (WGS) entry which is preliminary data.</text>
</comment>
<accession>A0A6L2PXC2</accession>
<keyword evidence="3" id="KW-1185">Reference proteome</keyword>
<dbReference type="Proteomes" id="UP000502823">
    <property type="component" value="Unassembled WGS sequence"/>
</dbReference>
<protein>
    <submittedName>
        <fullName evidence="2">Uncharacterized protein</fullName>
    </submittedName>
</protein>
<feature type="region of interest" description="Disordered" evidence="1">
    <location>
        <begin position="41"/>
        <end position="70"/>
    </location>
</feature>
<organism evidence="2 3">
    <name type="scientific">Coptotermes formosanus</name>
    <name type="common">Formosan subterranean termite</name>
    <dbReference type="NCBI Taxonomy" id="36987"/>
    <lineage>
        <taxon>Eukaryota</taxon>
        <taxon>Metazoa</taxon>
        <taxon>Ecdysozoa</taxon>
        <taxon>Arthropoda</taxon>
        <taxon>Hexapoda</taxon>
        <taxon>Insecta</taxon>
        <taxon>Pterygota</taxon>
        <taxon>Neoptera</taxon>
        <taxon>Polyneoptera</taxon>
        <taxon>Dictyoptera</taxon>
        <taxon>Blattodea</taxon>
        <taxon>Blattoidea</taxon>
        <taxon>Termitoidae</taxon>
        <taxon>Rhinotermitidae</taxon>
        <taxon>Coptotermes</taxon>
    </lineage>
</organism>
<evidence type="ECO:0000256" key="1">
    <source>
        <dbReference type="SAM" id="MobiDB-lite"/>
    </source>
</evidence>
<evidence type="ECO:0000313" key="2">
    <source>
        <dbReference type="EMBL" id="GFG35115.1"/>
    </source>
</evidence>
<gene>
    <name evidence="2" type="ORF">Cfor_09603</name>
</gene>
<reference evidence="3" key="1">
    <citation type="submission" date="2020-01" db="EMBL/GenBank/DDBJ databases">
        <title>Draft genome sequence of the Termite Coptotermes fromosanus.</title>
        <authorList>
            <person name="Itakura S."/>
            <person name="Yosikawa Y."/>
            <person name="Umezawa K."/>
        </authorList>
    </citation>
    <scope>NUCLEOTIDE SEQUENCE [LARGE SCALE GENOMIC DNA]</scope>
</reference>
<feature type="compositionally biased region" description="Gly residues" evidence="1">
    <location>
        <begin position="152"/>
        <end position="168"/>
    </location>
</feature>
<dbReference type="AlphaFoldDB" id="A0A6L2PXC2"/>
<dbReference type="InParanoid" id="A0A6L2PXC2"/>
<feature type="region of interest" description="Disordered" evidence="1">
    <location>
        <begin position="122"/>
        <end position="176"/>
    </location>
</feature>
<name>A0A6L2PXC2_COPFO</name>
<evidence type="ECO:0000313" key="3">
    <source>
        <dbReference type="Proteomes" id="UP000502823"/>
    </source>
</evidence>